<comment type="caution">
    <text evidence="2">The sequence shown here is derived from an EMBL/GenBank/DDBJ whole genome shotgun (WGS) entry which is preliminary data.</text>
</comment>
<feature type="compositionally biased region" description="Low complexity" evidence="1">
    <location>
        <begin position="287"/>
        <end position="326"/>
    </location>
</feature>
<feature type="compositionally biased region" description="Basic and acidic residues" evidence="1">
    <location>
        <begin position="7"/>
        <end position="19"/>
    </location>
</feature>
<feature type="compositionally biased region" description="Basic and acidic residues" evidence="1">
    <location>
        <begin position="232"/>
        <end position="246"/>
    </location>
</feature>
<evidence type="ECO:0000256" key="1">
    <source>
        <dbReference type="SAM" id="MobiDB-lite"/>
    </source>
</evidence>
<feature type="region of interest" description="Disordered" evidence="1">
    <location>
        <begin position="1"/>
        <end position="154"/>
    </location>
</feature>
<dbReference type="Proteomes" id="UP001046870">
    <property type="component" value="Chromosome 23"/>
</dbReference>
<proteinExistence type="predicted"/>
<feature type="compositionally biased region" description="Basic and acidic residues" evidence="1">
    <location>
        <begin position="272"/>
        <end position="286"/>
    </location>
</feature>
<accession>A0A9D3PC48</accession>
<dbReference type="EMBL" id="JAFDVH010000023">
    <property type="protein sequence ID" value="KAG7455858.1"/>
    <property type="molecule type" value="Genomic_DNA"/>
</dbReference>
<feature type="compositionally biased region" description="Basic and acidic residues" evidence="1">
    <location>
        <begin position="81"/>
        <end position="99"/>
    </location>
</feature>
<sequence>MQGIFPEDDKAEAGVREVRAQLQDPEEEPEQVPVLPLPEVPVRGHVPQRHTFREDAPVGEAEAEGGDPHRGPRGGEPPAGRPEDPGQADLRRLPEELQHEQVQSPCHSHRQDQHAALRHPRHGHAAAGGADAGGQTGGELRHPAEQGGGGAHLPLLPVHLRADRHRAHRVRQVRPGLLRPGPQRPGHPAQVRRLRGHVRHAGLLHEQGRAAGRLRQRLHHPRVPQEPAPALQRHDGAQVPVRHEVQRPGAGRQRPGDLRGCHHLLRGPAGPGKRDANRAHAGEDRAGAAAPPAGQPPGRRLPLPQAAAEAGRPAAAGDGARAAGAGDQEDGGHLPAPTPAGDLQGHVLRGRALTPTPRPAPPAALTRGCVRRPPRGASRTFSSV</sequence>
<reference evidence="2" key="1">
    <citation type="submission" date="2021-01" db="EMBL/GenBank/DDBJ databases">
        <authorList>
            <person name="Zahm M."/>
            <person name="Roques C."/>
            <person name="Cabau C."/>
            <person name="Klopp C."/>
            <person name="Donnadieu C."/>
            <person name="Jouanno E."/>
            <person name="Lampietro C."/>
            <person name="Louis A."/>
            <person name="Herpin A."/>
            <person name="Echchiki A."/>
            <person name="Berthelot C."/>
            <person name="Parey E."/>
            <person name="Roest-Crollius H."/>
            <person name="Braasch I."/>
            <person name="Postlethwait J."/>
            <person name="Bobe J."/>
            <person name="Montfort J."/>
            <person name="Bouchez O."/>
            <person name="Begum T."/>
            <person name="Mejri S."/>
            <person name="Adams A."/>
            <person name="Chen W.-J."/>
            <person name="Guiguen Y."/>
        </authorList>
    </citation>
    <scope>NUCLEOTIDE SEQUENCE</scope>
    <source>
        <strain evidence="2">YG-15Mar2019-1</strain>
        <tissue evidence="2">Brain</tissue>
    </source>
</reference>
<keyword evidence="3" id="KW-1185">Reference proteome</keyword>
<organism evidence="2 3">
    <name type="scientific">Megalops atlanticus</name>
    <name type="common">Tarpon</name>
    <name type="synonym">Clupea gigantea</name>
    <dbReference type="NCBI Taxonomy" id="7932"/>
    <lineage>
        <taxon>Eukaryota</taxon>
        <taxon>Metazoa</taxon>
        <taxon>Chordata</taxon>
        <taxon>Craniata</taxon>
        <taxon>Vertebrata</taxon>
        <taxon>Euteleostomi</taxon>
        <taxon>Actinopterygii</taxon>
        <taxon>Neopterygii</taxon>
        <taxon>Teleostei</taxon>
        <taxon>Elopiformes</taxon>
        <taxon>Megalopidae</taxon>
        <taxon>Megalops</taxon>
    </lineage>
</organism>
<dbReference type="AlphaFoldDB" id="A0A9D3PC48"/>
<evidence type="ECO:0000313" key="2">
    <source>
        <dbReference type="EMBL" id="KAG7455858.1"/>
    </source>
</evidence>
<feature type="region of interest" description="Disordered" evidence="1">
    <location>
        <begin position="221"/>
        <end position="384"/>
    </location>
</feature>
<evidence type="ECO:0000313" key="3">
    <source>
        <dbReference type="Proteomes" id="UP001046870"/>
    </source>
</evidence>
<name>A0A9D3PC48_MEGAT</name>
<protein>
    <submittedName>
        <fullName evidence="2">Uncharacterized protein</fullName>
    </submittedName>
</protein>
<gene>
    <name evidence="2" type="ORF">MATL_G00245470</name>
</gene>